<dbReference type="SUPFAM" id="SSF56300">
    <property type="entry name" value="Metallo-dependent phosphatases"/>
    <property type="match status" value="1"/>
</dbReference>
<organism evidence="1 2">
    <name type="scientific">Acidiphilium iwatense</name>
    <dbReference type="NCBI Taxonomy" id="768198"/>
    <lineage>
        <taxon>Bacteria</taxon>
        <taxon>Pseudomonadati</taxon>
        <taxon>Pseudomonadota</taxon>
        <taxon>Alphaproteobacteria</taxon>
        <taxon>Acetobacterales</taxon>
        <taxon>Acidocellaceae</taxon>
        <taxon>Acidiphilium</taxon>
    </lineage>
</organism>
<evidence type="ECO:0008006" key="3">
    <source>
        <dbReference type="Google" id="ProtNLM"/>
    </source>
</evidence>
<dbReference type="InterPro" id="IPR029052">
    <property type="entry name" value="Metallo-depent_PP-like"/>
</dbReference>
<accession>A0ABS9E594</accession>
<keyword evidence="2" id="KW-1185">Reference proteome</keyword>
<sequence length="290" mass="32693">MTVEISDWIDVPDLNPDGHEFVIGDVHGFAGPFEAVLRAMGERAAAAGQGHLTLLGDLIDKGPDHVGALKLATRPEETLGFSGKTLVAGNHDLFLLLLLDWQKQREAEIAARKDGLHRWDERSCRDIWIDGNGGLALFEELAIVNCEDTALLRRRLIDQLGETGLAQIEGMVSHRDTGNLTLTHGGPGWGVKIPHQRWFSIPVLWTGFIDGSEQHYTWARWWWTREPLNGRIIIHGHTPERIIHGERHWRPDLHRIDGQRLGLDGADWEESDRKVVGAEIEDGRYRIYSS</sequence>
<dbReference type="EMBL" id="JAKGBZ010000075">
    <property type="protein sequence ID" value="MCF3948734.1"/>
    <property type="molecule type" value="Genomic_DNA"/>
</dbReference>
<protein>
    <recommendedName>
        <fullName evidence="3">Calcineurin-like phosphoesterase domain-containing protein</fullName>
    </recommendedName>
</protein>
<comment type="caution">
    <text evidence="1">The sequence shown here is derived from an EMBL/GenBank/DDBJ whole genome shotgun (WGS) entry which is preliminary data.</text>
</comment>
<proteinExistence type="predicted"/>
<dbReference type="Proteomes" id="UP001521209">
    <property type="component" value="Unassembled WGS sequence"/>
</dbReference>
<evidence type="ECO:0000313" key="2">
    <source>
        <dbReference type="Proteomes" id="UP001521209"/>
    </source>
</evidence>
<dbReference type="Gene3D" id="3.60.21.10">
    <property type="match status" value="1"/>
</dbReference>
<dbReference type="PANTHER" id="PTHR42850:SF4">
    <property type="entry name" value="ZINC-DEPENDENT ENDOPOLYPHOSPHATASE"/>
    <property type="match status" value="1"/>
</dbReference>
<evidence type="ECO:0000313" key="1">
    <source>
        <dbReference type="EMBL" id="MCF3948734.1"/>
    </source>
</evidence>
<dbReference type="InterPro" id="IPR050126">
    <property type="entry name" value="Ap4A_hydrolase"/>
</dbReference>
<name>A0ABS9E594_9PROT</name>
<dbReference type="PANTHER" id="PTHR42850">
    <property type="entry name" value="METALLOPHOSPHOESTERASE"/>
    <property type="match status" value="1"/>
</dbReference>
<dbReference type="RefSeq" id="WP_235706045.1">
    <property type="nucleotide sequence ID" value="NZ_JAKGBZ010000075.1"/>
</dbReference>
<reference evidence="1 2" key="1">
    <citation type="submission" date="2022-01" db="EMBL/GenBank/DDBJ databases">
        <authorList>
            <person name="Won M."/>
            <person name="Kim S.-J."/>
            <person name="Kwon S.-W."/>
        </authorList>
    </citation>
    <scope>NUCLEOTIDE SEQUENCE [LARGE SCALE GENOMIC DNA]</scope>
    <source>
        <strain evidence="1 2">KCTC 23505</strain>
    </source>
</reference>
<gene>
    <name evidence="1" type="ORF">L2A60_18940</name>
</gene>